<dbReference type="Proteomes" id="UP000029082">
    <property type="component" value="Unassembled WGS sequence"/>
</dbReference>
<feature type="transmembrane region" description="Helical" evidence="1">
    <location>
        <begin position="55"/>
        <end position="76"/>
    </location>
</feature>
<keyword evidence="1" id="KW-0812">Transmembrane</keyword>
<evidence type="ECO:0000313" key="3">
    <source>
        <dbReference type="Proteomes" id="UP000029082"/>
    </source>
</evidence>
<evidence type="ECO:0000256" key="1">
    <source>
        <dbReference type="SAM" id="Phobius"/>
    </source>
</evidence>
<feature type="transmembrane region" description="Helical" evidence="1">
    <location>
        <begin position="144"/>
        <end position="169"/>
    </location>
</feature>
<dbReference type="STRING" id="1437603.GCA_000771525_01672"/>
<gene>
    <name evidence="2" type="ORF">BMON_0819</name>
</gene>
<dbReference type="Pfam" id="PF11457">
    <property type="entry name" value="DUF3021"/>
    <property type="match status" value="1"/>
</dbReference>
<name>A0A087C083_9BIFI</name>
<keyword evidence="3" id="KW-1185">Reference proteome</keyword>
<dbReference type="AlphaFoldDB" id="A0A087C083"/>
<keyword evidence="1" id="KW-1133">Transmembrane helix</keyword>
<protein>
    <recommendedName>
        <fullName evidence="4">DUF3021 domain-containing protein</fullName>
    </recommendedName>
</protein>
<dbReference type="eggNOG" id="ENOG5032HQB">
    <property type="taxonomic scope" value="Bacteria"/>
</dbReference>
<dbReference type="InterPro" id="IPR021560">
    <property type="entry name" value="DUF3021"/>
</dbReference>
<dbReference type="EMBL" id="JGZE01000012">
    <property type="protein sequence ID" value="KFI76683.1"/>
    <property type="molecule type" value="Genomic_DNA"/>
</dbReference>
<proteinExistence type="predicted"/>
<sequence length="190" mass="21177">MEPNIHTDGSGAPDVDEHDLRRERLLSQISGRDRTAVRTRTSVRRSFPVHALREAGINAMGGVGVGSFVFLAVQALDLQQIPITPLSVVTLFVMSALIGVLSLLFNLQLPYGATLLMHCLLTFGLVTGWLLINRWFVVFSGHFAGFAALFAVIYILIWVGVVLHGWLLTERLNASLRRRRQRDDNEKVDD</sequence>
<evidence type="ECO:0008006" key="4">
    <source>
        <dbReference type="Google" id="ProtNLM"/>
    </source>
</evidence>
<keyword evidence="1" id="KW-0472">Membrane</keyword>
<feature type="transmembrane region" description="Helical" evidence="1">
    <location>
        <begin position="112"/>
        <end position="132"/>
    </location>
</feature>
<dbReference type="GeneID" id="93094684"/>
<dbReference type="OrthoDB" id="3240402at2"/>
<feature type="transmembrane region" description="Helical" evidence="1">
    <location>
        <begin position="82"/>
        <end position="105"/>
    </location>
</feature>
<dbReference type="RefSeq" id="WP_033512828.1">
    <property type="nucleotide sequence ID" value="NZ_JDUO01000007.1"/>
</dbReference>
<organism evidence="2 3">
    <name type="scientific">Bifidobacterium mongoliense DSM 21395</name>
    <dbReference type="NCBI Taxonomy" id="1437603"/>
    <lineage>
        <taxon>Bacteria</taxon>
        <taxon>Bacillati</taxon>
        <taxon>Actinomycetota</taxon>
        <taxon>Actinomycetes</taxon>
        <taxon>Bifidobacteriales</taxon>
        <taxon>Bifidobacteriaceae</taxon>
        <taxon>Bifidobacterium</taxon>
    </lineage>
</organism>
<comment type="caution">
    <text evidence="2">The sequence shown here is derived from an EMBL/GenBank/DDBJ whole genome shotgun (WGS) entry which is preliminary data.</text>
</comment>
<accession>A0A087C083</accession>
<evidence type="ECO:0000313" key="2">
    <source>
        <dbReference type="EMBL" id="KFI76683.1"/>
    </source>
</evidence>
<reference evidence="2 3" key="1">
    <citation type="submission" date="2014-03" db="EMBL/GenBank/DDBJ databases">
        <title>Genomics of Bifidobacteria.</title>
        <authorList>
            <person name="Ventura M."/>
            <person name="Milani C."/>
            <person name="Lugli G.A."/>
        </authorList>
    </citation>
    <scope>NUCLEOTIDE SEQUENCE [LARGE SCALE GENOMIC DNA]</scope>
    <source>
        <strain evidence="2 3">DSM 21395</strain>
    </source>
</reference>